<sequence>MTAAVMHLAVGPARHGVVRFGIELDEALRATDVDTRLARCVPTDLDSGVHVQFTDRLFGRTAAEAATSIVELAARVRAAGHRVTATLHDLPQPSDGTHFAGRAEAYRKICAAVDAVVVSSAHEAMLLDEVDARPPEVAVIPLPLATPAARPSRPPAQPPSVGVFGYLYPGKGHDDVLAAMTAVPRNVWFMAIGEPSPGHDDLVESLSESARLVRRPFAVTGHVPRHALRATLQAITVPVAHHRHVSASGSLNSWIATGRRPLAPVGRYTSEIAERNPGALLLYPDDPAGLASAIASALARPDSTWLSPSTVCEPSVAGAAQRYAEVLAAWHP</sequence>
<geneLocation type="plasmid" evidence="2">
    <name>pjcm18538 dna</name>
</geneLocation>
<dbReference type="Proteomes" id="UP000467428">
    <property type="component" value="Chromosome"/>
</dbReference>
<dbReference type="SUPFAM" id="SSF53756">
    <property type="entry name" value="UDP-Glycosyltransferase/glycogen phosphorylase"/>
    <property type="match status" value="1"/>
</dbReference>
<organism evidence="1 2">
    <name type="scientific">Mycolicibacterium arabiense</name>
    <dbReference type="NCBI Taxonomy" id="1286181"/>
    <lineage>
        <taxon>Bacteria</taxon>
        <taxon>Bacillati</taxon>
        <taxon>Actinomycetota</taxon>
        <taxon>Actinomycetes</taxon>
        <taxon>Mycobacteriales</taxon>
        <taxon>Mycobacteriaceae</taxon>
        <taxon>Mycolicibacterium</taxon>
    </lineage>
</organism>
<proteinExistence type="predicted"/>
<evidence type="ECO:0008006" key="3">
    <source>
        <dbReference type="Google" id="ProtNLM"/>
    </source>
</evidence>
<evidence type="ECO:0000313" key="2">
    <source>
        <dbReference type="Proteomes" id="UP000467428"/>
    </source>
</evidence>
<keyword evidence="2" id="KW-1185">Reference proteome</keyword>
<gene>
    <name evidence="1" type="ORF">MARA_53600</name>
</gene>
<dbReference type="EMBL" id="AP022593">
    <property type="protein sequence ID" value="BBY51892.1"/>
    <property type="molecule type" value="Genomic_DNA"/>
</dbReference>
<evidence type="ECO:0000313" key="1">
    <source>
        <dbReference type="EMBL" id="BBY51892.1"/>
    </source>
</evidence>
<dbReference type="KEGG" id="marz:MARA_53600"/>
<dbReference type="RefSeq" id="WP_163923239.1">
    <property type="nucleotide sequence ID" value="NZ_AP022593.1"/>
</dbReference>
<accession>A0A7I7S4S8</accession>
<dbReference type="Gene3D" id="3.40.50.2000">
    <property type="entry name" value="Glycogen Phosphorylase B"/>
    <property type="match status" value="2"/>
</dbReference>
<reference evidence="1 2" key="1">
    <citation type="journal article" date="2019" name="Emerg. Microbes Infect.">
        <title>Comprehensive subspecies identification of 175 nontuberculous mycobacteria species based on 7547 genomic profiles.</title>
        <authorList>
            <person name="Matsumoto Y."/>
            <person name="Kinjo T."/>
            <person name="Motooka D."/>
            <person name="Nabeya D."/>
            <person name="Jung N."/>
            <person name="Uechi K."/>
            <person name="Horii T."/>
            <person name="Iida T."/>
            <person name="Fujita J."/>
            <person name="Nakamura S."/>
        </authorList>
    </citation>
    <scope>NUCLEOTIDE SEQUENCE [LARGE SCALE GENOMIC DNA]</scope>
    <source>
        <strain evidence="1 2">JCM 18538</strain>
    </source>
</reference>
<protein>
    <recommendedName>
        <fullName evidence="3">Glycosyl transferase family 1</fullName>
    </recommendedName>
</protein>
<name>A0A7I7S4S8_9MYCO</name>
<dbReference type="AlphaFoldDB" id="A0A7I7S4S8"/>